<proteinExistence type="predicted"/>
<dbReference type="Proteomes" id="UP000518300">
    <property type="component" value="Unassembled WGS sequence"/>
</dbReference>
<accession>A0A848LBW5</accession>
<dbReference type="Pfam" id="PF07661">
    <property type="entry name" value="MORN_2"/>
    <property type="match status" value="3"/>
</dbReference>
<organism evidence="2 3">
    <name type="scientific">Pyxidicoccus fallax</name>
    <dbReference type="NCBI Taxonomy" id="394095"/>
    <lineage>
        <taxon>Bacteria</taxon>
        <taxon>Pseudomonadati</taxon>
        <taxon>Myxococcota</taxon>
        <taxon>Myxococcia</taxon>
        <taxon>Myxococcales</taxon>
        <taxon>Cystobacterineae</taxon>
        <taxon>Myxococcaceae</taxon>
        <taxon>Pyxidicoccus</taxon>
    </lineage>
</organism>
<comment type="caution">
    <text evidence="2">The sequence shown here is derived from an EMBL/GenBank/DDBJ whole genome shotgun (WGS) entry which is preliminary data.</text>
</comment>
<evidence type="ECO:0000256" key="1">
    <source>
        <dbReference type="SAM" id="SignalP"/>
    </source>
</evidence>
<dbReference type="Gene3D" id="3.90.930.1">
    <property type="match status" value="1"/>
</dbReference>
<dbReference type="EMBL" id="JABBJJ010000046">
    <property type="protein sequence ID" value="NMO15732.1"/>
    <property type="molecule type" value="Genomic_DNA"/>
</dbReference>
<protein>
    <recommendedName>
        <fullName evidence="4">MORN repeat protein</fullName>
    </recommendedName>
</protein>
<dbReference type="AlphaFoldDB" id="A0A848LBW5"/>
<gene>
    <name evidence="2" type="ORF">HG543_12835</name>
</gene>
<keyword evidence="1" id="KW-0732">Signal</keyword>
<name>A0A848LBW5_9BACT</name>
<evidence type="ECO:0000313" key="3">
    <source>
        <dbReference type="Proteomes" id="UP000518300"/>
    </source>
</evidence>
<feature type="signal peptide" evidence="1">
    <location>
        <begin position="1"/>
        <end position="23"/>
    </location>
</feature>
<sequence length="165" mass="17738">MFKNVSFHVVALSLALGIPAVGAAADQNGEIQLSCPAGTKQFGGRATMTDRGVFCVKQKTEQHLPVAHGPYVSYHANGQKKAVGQHANGAQSGVWSFFDENGVKTEEIEFSGGNYHGRRTQFFVTGQKKLVDQWVSGKREGTAVAFAENGQKVSEVTYKAGHPVK</sequence>
<dbReference type="InterPro" id="IPR011652">
    <property type="entry name" value="MORN_2"/>
</dbReference>
<feature type="chain" id="PRO_5032854739" description="MORN repeat protein" evidence="1">
    <location>
        <begin position="24"/>
        <end position="165"/>
    </location>
</feature>
<dbReference type="SUPFAM" id="SSF82185">
    <property type="entry name" value="Histone H3 K4-specific methyltransferase SET7/9 N-terminal domain"/>
    <property type="match status" value="1"/>
</dbReference>
<keyword evidence="3" id="KW-1185">Reference proteome</keyword>
<dbReference type="RefSeq" id="WP_169345022.1">
    <property type="nucleotide sequence ID" value="NZ_JABBJJ010000046.1"/>
</dbReference>
<evidence type="ECO:0000313" key="2">
    <source>
        <dbReference type="EMBL" id="NMO15732.1"/>
    </source>
</evidence>
<reference evidence="2 3" key="1">
    <citation type="submission" date="2020-04" db="EMBL/GenBank/DDBJ databases">
        <title>Draft genome of Pyxidicoccus fallax type strain.</title>
        <authorList>
            <person name="Whitworth D.E."/>
        </authorList>
    </citation>
    <scope>NUCLEOTIDE SEQUENCE [LARGE SCALE GENOMIC DNA]</scope>
    <source>
        <strain evidence="2 3">DSM 14698</strain>
    </source>
</reference>
<evidence type="ECO:0008006" key="4">
    <source>
        <dbReference type="Google" id="ProtNLM"/>
    </source>
</evidence>